<keyword evidence="3" id="KW-1185">Reference proteome</keyword>
<evidence type="ECO:0000256" key="1">
    <source>
        <dbReference type="SAM" id="MobiDB-lite"/>
    </source>
</evidence>
<dbReference type="Proteomes" id="UP000485058">
    <property type="component" value="Unassembled WGS sequence"/>
</dbReference>
<evidence type="ECO:0000313" key="3">
    <source>
        <dbReference type="Proteomes" id="UP000485058"/>
    </source>
</evidence>
<evidence type="ECO:0000313" key="2">
    <source>
        <dbReference type="EMBL" id="GFH10385.1"/>
    </source>
</evidence>
<dbReference type="AlphaFoldDB" id="A0A699YM32"/>
<protein>
    <submittedName>
        <fullName evidence="2">Uncharacterized protein</fullName>
    </submittedName>
</protein>
<gene>
    <name evidence="2" type="ORF">HaLaN_05688</name>
</gene>
<reference evidence="2 3" key="1">
    <citation type="submission" date="2020-02" db="EMBL/GenBank/DDBJ databases">
        <title>Draft genome sequence of Haematococcus lacustris strain NIES-144.</title>
        <authorList>
            <person name="Morimoto D."/>
            <person name="Nakagawa S."/>
            <person name="Yoshida T."/>
            <person name="Sawayama S."/>
        </authorList>
    </citation>
    <scope>NUCLEOTIDE SEQUENCE [LARGE SCALE GENOMIC DNA]</scope>
    <source>
        <strain evidence="2 3">NIES-144</strain>
    </source>
</reference>
<comment type="caution">
    <text evidence="2">The sequence shown here is derived from an EMBL/GenBank/DDBJ whole genome shotgun (WGS) entry which is preliminary data.</text>
</comment>
<sequence length="132" mass="13999">MDKRPGLGMECTDLAMPWGASMGLCCGHKARVAVAQEGCSATTSAMGACSPTRCLPLDTCCSTIVPSQRVPRAFAVECRGLQRHNEGFAPTHMLLLQRAKHIARGTSRKGSSMKSPACLDDPLEHTTTPSLA</sequence>
<accession>A0A699YM32</accession>
<dbReference type="EMBL" id="BLLF01000311">
    <property type="protein sequence ID" value="GFH10385.1"/>
    <property type="molecule type" value="Genomic_DNA"/>
</dbReference>
<proteinExistence type="predicted"/>
<organism evidence="2 3">
    <name type="scientific">Haematococcus lacustris</name>
    <name type="common">Green alga</name>
    <name type="synonym">Haematococcus pluvialis</name>
    <dbReference type="NCBI Taxonomy" id="44745"/>
    <lineage>
        <taxon>Eukaryota</taxon>
        <taxon>Viridiplantae</taxon>
        <taxon>Chlorophyta</taxon>
        <taxon>core chlorophytes</taxon>
        <taxon>Chlorophyceae</taxon>
        <taxon>CS clade</taxon>
        <taxon>Chlamydomonadales</taxon>
        <taxon>Haematococcaceae</taxon>
        <taxon>Haematococcus</taxon>
    </lineage>
</organism>
<feature type="region of interest" description="Disordered" evidence="1">
    <location>
        <begin position="104"/>
        <end position="132"/>
    </location>
</feature>
<name>A0A699YM32_HAELA</name>